<organism evidence="1 2">
    <name type="scientific">Lupinus albus</name>
    <name type="common">White lupine</name>
    <name type="synonym">Lupinus termis</name>
    <dbReference type="NCBI Taxonomy" id="3870"/>
    <lineage>
        <taxon>Eukaryota</taxon>
        <taxon>Viridiplantae</taxon>
        <taxon>Streptophyta</taxon>
        <taxon>Embryophyta</taxon>
        <taxon>Tracheophyta</taxon>
        <taxon>Spermatophyta</taxon>
        <taxon>Magnoliopsida</taxon>
        <taxon>eudicotyledons</taxon>
        <taxon>Gunneridae</taxon>
        <taxon>Pentapetalae</taxon>
        <taxon>rosids</taxon>
        <taxon>fabids</taxon>
        <taxon>Fabales</taxon>
        <taxon>Fabaceae</taxon>
        <taxon>Papilionoideae</taxon>
        <taxon>50 kb inversion clade</taxon>
        <taxon>genistoids sensu lato</taxon>
        <taxon>core genistoids</taxon>
        <taxon>Genisteae</taxon>
        <taxon>Lupinus</taxon>
    </lineage>
</organism>
<sequence>MRRRRRFVTAGRRRRFVTAGRRRRFGSTVFFSDYLLRYSDAVVPTK</sequence>
<dbReference type="EMBL" id="WOCE01000017">
    <property type="protein sequence ID" value="KAE9595359.1"/>
    <property type="molecule type" value="Genomic_DNA"/>
</dbReference>
<dbReference type="Proteomes" id="UP000447434">
    <property type="component" value="Chromosome 17"/>
</dbReference>
<comment type="caution">
    <text evidence="1">The sequence shown here is derived from an EMBL/GenBank/DDBJ whole genome shotgun (WGS) entry which is preliminary data.</text>
</comment>
<keyword evidence="2" id="KW-1185">Reference proteome</keyword>
<name>A0A6A4P6M4_LUPAL</name>
<dbReference type="AlphaFoldDB" id="A0A6A4P6M4"/>
<evidence type="ECO:0000313" key="1">
    <source>
        <dbReference type="EMBL" id="KAE9595359.1"/>
    </source>
</evidence>
<gene>
    <name evidence="1" type="ORF">Lalb_Chr17g0337951</name>
</gene>
<protein>
    <submittedName>
        <fullName evidence="1">Uncharacterized protein</fullName>
    </submittedName>
</protein>
<accession>A0A6A4P6M4</accession>
<evidence type="ECO:0000313" key="2">
    <source>
        <dbReference type="Proteomes" id="UP000447434"/>
    </source>
</evidence>
<proteinExistence type="predicted"/>
<reference evidence="2" key="1">
    <citation type="journal article" date="2020" name="Nat. Commun.">
        <title>Genome sequence of the cluster root forming white lupin.</title>
        <authorList>
            <person name="Hufnagel B."/>
            <person name="Marques A."/>
            <person name="Soriano A."/>
            <person name="Marques L."/>
            <person name="Divol F."/>
            <person name="Doumas P."/>
            <person name="Sallet E."/>
            <person name="Mancinotti D."/>
            <person name="Carrere S."/>
            <person name="Marande W."/>
            <person name="Arribat S."/>
            <person name="Keller J."/>
            <person name="Huneau C."/>
            <person name="Blein T."/>
            <person name="Aime D."/>
            <person name="Laguerre M."/>
            <person name="Taylor J."/>
            <person name="Schubert V."/>
            <person name="Nelson M."/>
            <person name="Geu-Flores F."/>
            <person name="Crespi M."/>
            <person name="Gallardo-Guerrero K."/>
            <person name="Delaux P.-M."/>
            <person name="Salse J."/>
            <person name="Berges H."/>
            <person name="Guyot R."/>
            <person name="Gouzy J."/>
            <person name="Peret B."/>
        </authorList>
    </citation>
    <scope>NUCLEOTIDE SEQUENCE [LARGE SCALE GENOMIC DNA]</scope>
    <source>
        <strain evidence="2">cv. Amiga</strain>
    </source>
</reference>